<gene>
    <name evidence="1" type="ORF">CgunFtcFv8_017388</name>
</gene>
<accession>A0AAN8DKC2</accession>
<evidence type="ECO:0000313" key="1">
    <source>
        <dbReference type="EMBL" id="KAK5924807.1"/>
    </source>
</evidence>
<dbReference type="EMBL" id="JAURVH010001520">
    <property type="protein sequence ID" value="KAK5924807.1"/>
    <property type="molecule type" value="Genomic_DNA"/>
</dbReference>
<proteinExistence type="predicted"/>
<name>A0AAN8DKC2_CHAGU</name>
<dbReference type="Proteomes" id="UP001331515">
    <property type="component" value="Unassembled WGS sequence"/>
</dbReference>
<reference evidence="1 2" key="1">
    <citation type="journal article" date="2023" name="Mol. Biol. Evol.">
        <title>Genomics of Secondarily Temperate Adaptation in the Only Non-Antarctic Icefish.</title>
        <authorList>
            <person name="Rivera-Colon A.G."/>
            <person name="Rayamajhi N."/>
            <person name="Minhas B.F."/>
            <person name="Madrigal G."/>
            <person name="Bilyk K.T."/>
            <person name="Yoon V."/>
            <person name="Hune M."/>
            <person name="Gregory S."/>
            <person name="Cheng C.H.C."/>
            <person name="Catchen J.M."/>
        </authorList>
    </citation>
    <scope>NUCLEOTIDE SEQUENCE [LARGE SCALE GENOMIC DNA]</scope>
    <source>
        <tissue evidence="1">White muscle</tissue>
    </source>
</reference>
<sequence length="75" mass="8222">MTMPMSDPSVWAQAMSSLGMPPLNMTGQQLMPVPLSKPVSINTEKLYSSQQAAPDASVFKCLELSLLCFYSPRQL</sequence>
<comment type="caution">
    <text evidence="1">The sequence shown here is derived from an EMBL/GenBank/DDBJ whole genome shotgun (WGS) entry which is preliminary data.</text>
</comment>
<evidence type="ECO:0000313" key="2">
    <source>
        <dbReference type="Proteomes" id="UP001331515"/>
    </source>
</evidence>
<dbReference type="AlphaFoldDB" id="A0AAN8DKC2"/>
<protein>
    <submittedName>
        <fullName evidence="1">Uncharacterized protein</fullName>
    </submittedName>
</protein>
<keyword evidence="2" id="KW-1185">Reference proteome</keyword>
<organism evidence="1 2">
    <name type="scientific">Champsocephalus gunnari</name>
    <name type="common">Mackerel icefish</name>
    <dbReference type="NCBI Taxonomy" id="52237"/>
    <lineage>
        <taxon>Eukaryota</taxon>
        <taxon>Metazoa</taxon>
        <taxon>Chordata</taxon>
        <taxon>Craniata</taxon>
        <taxon>Vertebrata</taxon>
        <taxon>Euteleostomi</taxon>
        <taxon>Actinopterygii</taxon>
        <taxon>Neopterygii</taxon>
        <taxon>Teleostei</taxon>
        <taxon>Neoteleostei</taxon>
        <taxon>Acanthomorphata</taxon>
        <taxon>Eupercaria</taxon>
        <taxon>Perciformes</taxon>
        <taxon>Notothenioidei</taxon>
        <taxon>Channichthyidae</taxon>
        <taxon>Champsocephalus</taxon>
    </lineage>
</organism>